<evidence type="ECO:0000313" key="7">
    <source>
        <dbReference type="Proteomes" id="UP000318470"/>
    </source>
</evidence>
<evidence type="ECO:0000313" key="6">
    <source>
        <dbReference type="EMBL" id="QDB73314.1"/>
    </source>
</evidence>
<dbReference type="Pfam" id="PF04545">
    <property type="entry name" value="Sigma70_r4"/>
    <property type="match status" value="1"/>
</dbReference>
<evidence type="ECO:0000256" key="1">
    <source>
        <dbReference type="ARBA" id="ARBA00023015"/>
    </source>
</evidence>
<feature type="domain" description="RNA polymerase sigma-70" evidence="5">
    <location>
        <begin position="74"/>
        <end position="87"/>
    </location>
</feature>
<dbReference type="PANTHER" id="PTHR30603:SF47">
    <property type="entry name" value="RNA POLYMERASE SIGMA FACTOR SIGD, CHLOROPLASTIC"/>
    <property type="match status" value="1"/>
</dbReference>
<protein>
    <submittedName>
        <fullName evidence="6">RNA polymerase sigma factor</fullName>
    </submittedName>
</protein>
<proteinExistence type="predicted"/>
<dbReference type="PANTHER" id="PTHR30603">
    <property type="entry name" value="RNA POLYMERASE SIGMA FACTOR RPO"/>
    <property type="match status" value="1"/>
</dbReference>
<dbReference type="SUPFAM" id="SSF88659">
    <property type="entry name" value="Sigma3 and sigma4 domains of RNA polymerase sigma factors"/>
    <property type="match status" value="1"/>
</dbReference>
<dbReference type="KEGG" id="vg:55616151"/>
<dbReference type="SUPFAM" id="SSF88946">
    <property type="entry name" value="Sigma2 domain of RNA polymerase sigma factors"/>
    <property type="match status" value="1"/>
</dbReference>
<reference evidence="6 7" key="1">
    <citation type="submission" date="2019-04" db="EMBL/GenBank/DDBJ databases">
        <authorList>
            <person name="Gao M."/>
            <person name="Bai C."/>
            <person name="Tong Y."/>
            <person name="Xu X."/>
        </authorList>
    </citation>
    <scope>NUCLEOTIDE SEQUENCE [LARGE SCALE GENOMIC DNA]</scope>
    <source>
        <strain evidence="6 7">Vibrio alginolyticus VA1</strain>
    </source>
</reference>
<dbReference type="GO" id="GO:0003677">
    <property type="term" value="F:DNA binding"/>
    <property type="evidence" value="ECO:0007669"/>
    <property type="project" value="UniProtKB-KW"/>
</dbReference>
<keyword evidence="4" id="KW-0804">Transcription</keyword>
<accession>A0A4Y5TVA5</accession>
<dbReference type="EMBL" id="MK795384">
    <property type="protein sequence ID" value="QDB73314.1"/>
    <property type="molecule type" value="Genomic_DNA"/>
</dbReference>
<dbReference type="InterPro" id="IPR007627">
    <property type="entry name" value="RNA_pol_sigma70_r2"/>
</dbReference>
<keyword evidence="1" id="KW-0805">Transcription regulation</keyword>
<dbReference type="RefSeq" id="YP_009845788.1">
    <property type="nucleotide sequence ID" value="NC_048765.1"/>
</dbReference>
<organism evidence="6 7">
    <name type="scientific">Vibrio phage VAP7</name>
    <dbReference type="NCBI Taxonomy" id="2584487"/>
    <lineage>
        <taxon>Viruses</taxon>
        <taxon>Duplodnaviria</taxon>
        <taxon>Heunggongvirae</taxon>
        <taxon>Uroviricota</taxon>
        <taxon>Caudoviricetes</taxon>
        <taxon>Pantevenvirales</taxon>
        <taxon>Ackermannviridae</taxon>
        <taxon>Vapseptimavirus</taxon>
        <taxon>Vapseptimavirus VAP7</taxon>
    </lineage>
</organism>
<dbReference type="Proteomes" id="UP000318470">
    <property type="component" value="Segment"/>
</dbReference>
<evidence type="ECO:0000256" key="4">
    <source>
        <dbReference type="ARBA" id="ARBA00023163"/>
    </source>
</evidence>
<evidence type="ECO:0000259" key="5">
    <source>
        <dbReference type="PROSITE" id="PS00715"/>
    </source>
</evidence>
<keyword evidence="3" id="KW-0238">DNA-binding</keyword>
<dbReference type="InterPro" id="IPR009042">
    <property type="entry name" value="RNA_pol_sigma70_r1_2"/>
</dbReference>
<name>A0A4Y5TVA5_9CAUD</name>
<dbReference type="InterPro" id="IPR036388">
    <property type="entry name" value="WH-like_DNA-bd_sf"/>
</dbReference>
<dbReference type="PROSITE" id="PS00715">
    <property type="entry name" value="SIGMA70_1"/>
    <property type="match status" value="1"/>
</dbReference>
<evidence type="ECO:0000256" key="2">
    <source>
        <dbReference type="ARBA" id="ARBA00023082"/>
    </source>
</evidence>
<dbReference type="GO" id="GO:0016987">
    <property type="term" value="F:sigma factor activity"/>
    <property type="evidence" value="ECO:0007669"/>
    <property type="project" value="UniProtKB-KW"/>
</dbReference>
<keyword evidence="7" id="KW-1185">Reference proteome</keyword>
<dbReference type="Gene3D" id="1.10.10.10">
    <property type="entry name" value="Winged helix-like DNA-binding domain superfamily/Winged helix DNA-binding domain"/>
    <property type="match status" value="1"/>
</dbReference>
<dbReference type="InterPro" id="IPR014284">
    <property type="entry name" value="RNA_pol_sigma-70_dom"/>
</dbReference>
<dbReference type="InterPro" id="IPR013325">
    <property type="entry name" value="RNA_pol_sigma_r2"/>
</dbReference>
<sequence>MSKNQEITAITLYMRELDRYPLLTAEQEYEIAVATKGKGPEAEAARAKLINHNLRLVVKYARSWALYYKMPLLDVIQMGNLGLLTAADKYDPFKINEANGKHYRFSTYAVQWILQCIRREVMNTNSIIRLPIHLQKLMNTMNRLQAQYVDKYGEFMDDDALFAATKEAIPREFKFSRKTFDNALSGFISVGTDMRYNEDGEAESLYDFTADDVDYLEKQEVIKVLETFDNDLLTEKEMFVLVRRYGLDPNIGDRTLEETGADMGKEFGKAITRERVRQIQSEAVRKLKAHLDGGLELKALQKQTQAQPKPTKVNNALERLHTRLRTEAKDVLKDKAINILVYVLGLDTEKGLCTLHQTSMLILQRSSTAKKRMTTEGIRRSVETSMKRLEEAGLTELVELLNKVRTDYKSFINQE</sequence>
<dbReference type="NCBIfam" id="TIGR02937">
    <property type="entry name" value="sigma70-ECF"/>
    <property type="match status" value="1"/>
</dbReference>
<dbReference type="InterPro" id="IPR007630">
    <property type="entry name" value="RNA_pol_sigma70_r4"/>
</dbReference>
<dbReference type="GeneID" id="55616151"/>
<dbReference type="PRINTS" id="PR00046">
    <property type="entry name" value="SIGMA70FCT"/>
</dbReference>
<dbReference type="InterPro" id="IPR050239">
    <property type="entry name" value="Sigma-70_RNA_pol_init_factors"/>
</dbReference>
<evidence type="ECO:0000256" key="3">
    <source>
        <dbReference type="ARBA" id="ARBA00023125"/>
    </source>
</evidence>
<dbReference type="InterPro" id="IPR013324">
    <property type="entry name" value="RNA_pol_sigma_r3/r4-like"/>
</dbReference>
<dbReference type="Gene3D" id="1.10.601.10">
    <property type="entry name" value="RNA Polymerase Primary Sigma Factor"/>
    <property type="match status" value="1"/>
</dbReference>
<dbReference type="Pfam" id="PF00140">
    <property type="entry name" value="Sigma70_r1_2"/>
    <property type="match status" value="1"/>
</dbReference>
<keyword evidence="2" id="KW-0731">Sigma factor</keyword>
<dbReference type="GO" id="GO:0006352">
    <property type="term" value="P:DNA-templated transcription initiation"/>
    <property type="evidence" value="ECO:0007669"/>
    <property type="project" value="InterPro"/>
</dbReference>
<dbReference type="Pfam" id="PF04542">
    <property type="entry name" value="Sigma70_r2"/>
    <property type="match status" value="1"/>
</dbReference>
<dbReference type="InterPro" id="IPR000943">
    <property type="entry name" value="RNA_pol_sigma70"/>
</dbReference>